<gene>
    <name evidence="1" type="ORF">DPEC_G00166870</name>
</gene>
<evidence type="ECO:0000313" key="2">
    <source>
        <dbReference type="Proteomes" id="UP001157502"/>
    </source>
</evidence>
<dbReference type="Proteomes" id="UP001157502">
    <property type="component" value="Chromosome 13"/>
</dbReference>
<dbReference type="EMBL" id="CM055740">
    <property type="protein sequence ID" value="KAJ8003195.1"/>
    <property type="molecule type" value="Genomic_DNA"/>
</dbReference>
<name>A0ACC2GI44_DALPE</name>
<comment type="caution">
    <text evidence="1">The sequence shown here is derived from an EMBL/GenBank/DDBJ whole genome shotgun (WGS) entry which is preliminary data.</text>
</comment>
<reference evidence="1" key="1">
    <citation type="submission" date="2021-05" db="EMBL/GenBank/DDBJ databases">
        <authorList>
            <person name="Pan Q."/>
            <person name="Jouanno E."/>
            <person name="Zahm M."/>
            <person name="Klopp C."/>
            <person name="Cabau C."/>
            <person name="Louis A."/>
            <person name="Berthelot C."/>
            <person name="Parey E."/>
            <person name="Roest Crollius H."/>
            <person name="Montfort J."/>
            <person name="Robinson-Rechavi M."/>
            <person name="Bouchez O."/>
            <person name="Lampietro C."/>
            <person name="Lopez Roques C."/>
            <person name="Donnadieu C."/>
            <person name="Postlethwait J."/>
            <person name="Bobe J."/>
            <person name="Dillon D."/>
            <person name="Chandos A."/>
            <person name="von Hippel F."/>
            <person name="Guiguen Y."/>
        </authorList>
    </citation>
    <scope>NUCLEOTIDE SEQUENCE</scope>
    <source>
        <strain evidence="1">YG-Jan2019</strain>
    </source>
</reference>
<organism evidence="1 2">
    <name type="scientific">Dallia pectoralis</name>
    <name type="common">Alaska blackfish</name>
    <dbReference type="NCBI Taxonomy" id="75939"/>
    <lineage>
        <taxon>Eukaryota</taxon>
        <taxon>Metazoa</taxon>
        <taxon>Chordata</taxon>
        <taxon>Craniata</taxon>
        <taxon>Vertebrata</taxon>
        <taxon>Euteleostomi</taxon>
        <taxon>Actinopterygii</taxon>
        <taxon>Neopterygii</taxon>
        <taxon>Teleostei</taxon>
        <taxon>Protacanthopterygii</taxon>
        <taxon>Esociformes</taxon>
        <taxon>Umbridae</taxon>
        <taxon>Dallia</taxon>
    </lineage>
</organism>
<keyword evidence="2" id="KW-1185">Reference proteome</keyword>
<evidence type="ECO:0000313" key="1">
    <source>
        <dbReference type="EMBL" id="KAJ8003195.1"/>
    </source>
</evidence>
<protein>
    <submittedName>
        <fullName evidence="1">Uncharacterized protein</fullName>
    </submittedName>
</protein>
<proteinExistence type="predicted"/>
<sequence length="805" mass="91368">MKYSILVQMDGGPTNIVVEAKDSISYEGDEVVADLLQQAAEGVIDQQPEEESGLDSQQLVEGVNVEMMVMDSLDPALLQMKTEAMDAPVATAHEATVTTVDETQIITLQVVNMEEQQLGGLGELQLVQVPVSAVPVTQATVDALQGTFVDATAMPKDGDPVICHTLPLPEGFQVVKVGANGEVETVEQDELHHHHQEELPVQPEEEEGELHCEPLAEDPQWTKDPDYQPPAKKTTKKPKKSKLRYNTEGDKDNMDVSVYDFEEEQQDGMLSEVNAEKVVGNMKPPKPTKIKKKGVKKTFQCELCSYTCPRRSNLDRHMKSHTDERPHKCHLCGRAFRTVTLLRNHLNTHTGTRPHKCQDCDMAFVTSGELVRHRRYKHTHEKPFKCSMCDYASVEVSKLKRHIRSHTGERPFQCSLCSYASRDTYKLKRHMRTHSGEKPYECYICHARFTQSGTMKMHILQKHTENVAKFHCPHCDTVIARKSDLGVHLRKQHSFIEQGRKCRYCDAVFHERYALIQHQKSHKNEKRFKCDQCDYCCRQERHMLMHSRTHTGEKPYACSQCEKTFRQKQLLDMHFRRYHDPNFVPTAFVCSKCDKTFTRRNTMVRHAENCNGDPVEGENGTISKKGRGGRKKKMRSRKDDDDDDEDDSEDNVEHELDDIDEEDEEAEAELLEEEEEMDLEQAPPTKPIPAPLEPPVKRKRGRPPKNAPKASPPAKVSKVSSKGKSATAAAIIQVEDENTGAIENIIVKKEPEVEQAAVEVLVEQTEEQTEVQTENPRVEEVELPVAEAAPNGDLTPEMILSMMDR</sequence>
<accession>A0ACC2GI44</accession>